<feature type="transmembrane region" description="Helical" evidence="3">
    <location>
        <begin position="74"/>
        <end position="94"/>
    </location>
</feature>
<name>A0A6P8GX95_CLUHA</name>
<keyword evidence="3" id="KW-1133">Transmembrane helix</keyword>
<dbReference type="CTD" id="494478"/>
<dbReference type="GO" id="GO:0006826">
    <property type="term" value="P:iron ion transport"/>
    <property type="evidence" value="ECO:0007669"/>
    <property type="project" value="TreeGrafter"/>
</dbReference>
<dbReference type="SUPFAM" id="SSF47672">
    <property type="entry name" value="Transferrin receptor-like dimerisation domain"/>
    <property type="match status" value="1"/>
</dbReference>
<dbReference type="PANTHER" id="PTHR10404:SF79">
    <property type="entry name" value="TRANSFERRIN RECEPTOR PROTEIN 1"/>
    <property type="match status" value="1"/>
</dbReference>
<dbReference type="Pfam" id="PF04389">
    <property type="entry name" value="Peptidase_M28"/>
    <property type="match status" value="1"/>
</dbReference>
<keyword evidence="3" id="KW-0812">Transmembrane</keyword>
<dbReference type="OrthoDB" id="5841748at2759"/>
<dbReference type="InterPro" id="IPR007484">
    <property type="entry name" value="Peptidase_M28"/>
</dbReference>
<dbReference type="PANTHER" id="PTHR10404">
    <property type="entry name" value="N-ACETYLATED-ALPHA-LINKED ACIDIC DIPEPTIDASE"/>
    <property type="match status" value="1"/>
</dbReference>
<accession>A0A6P8GX95</accession>
<organism evidence="6 7">
    <name type="scientific">Clupea harengus</name>
    <name type="common">Atlantic herring</name>
    <dbReference type="NCBI Taxonomy" id="7950"/>
    <lineage>
        <taxon>Eukaryota</taxon>
        <taxon>Metazoa</taxon>
        <taxon>Chordata</taxon>
        <taxon>Craniata</taxon>
        <taxon>Vertebrata</taxon>
        <taxon>Euteleostomi</taxon>
        <taxon>Actinopterygii</taxon>
        <taxon>Neopterygii</taxon>
        <taxon>Teleostei</taxon>
        <taxon>Clupei</taxon>
        <taxon>Clupeiformes</taxon>
        <taxon>Clupeoidei</taxon>
        <taxon>Clupeidae</taxon>
        <taxon>Clupea</taxon>
    </lineage>
</organism>
<dbReference type="InterPro" id="IPR036757">
    <property type="entry name" value="TFR-like_dimer_dom_sf"/>
</dbReference>
<dbReference type="AlphaFoldDB" id="A0A6P8GX95"/>
<keyword evidence="3" id="KW-0472">Membrane</keyword>
<dbReference type="FunFam" id="3.40.630.10:FF:000065">
    <property type="entry name" value="Transferrin receptor 1b"/>
    <property type="match status" value="1"/>
</dbReference>
<evidence type="ECO:0000313" key="7">
    <source>
        <dbReference type="RefSeq" id="XP_031439365.1"/>
    </source>
</evidence>
<dbReference type="SUPFAM" id="SSF52025">
    <property type="entry name" value="PA domain"/>
    <property type="match status" value="1"/>
</dbReference>
<keyword evidence="6" id="KW-1185">Reference proteome</keyword>
<comment type="similarity">
    <text evidence="2">Belongs to the peptidase M28 family. M28B subfamily.</text>
</comment>
<evidence type="ECO:0000256" key="1">
    <source>
        <dbReference type="ARBA" id="ARBA00004401"/>
    </source>
</evidence>
<dbReference type="Gene3D" id="3.40.630.10">
    <property type="entry name" value="Zn peptidases"/>
    <property type="match status" value="1"/>
</dbReference>
<dbReference type="InterPro" id="IPR039373">
    <property type="entry name" value="Peptidase_M28B"/>
</dbReference>
<evidence type="ECO:0000313" key="6">
    <source>
        <dbReference type="Proteomes" id="UP000515152"/>
    </source>
</evidence>
<evidence type="ECO:0000256" key="2">
    <source>
        <dbReference type="ARBA" id="ARBA00005634"/>
    </source>
</evidence>
<proteinExistence type="inferred from homology"/>
<gene>
    <name evidence="7" type="primary">tfr1b</name>
</gene>
<dbReference type="GO" id="GO:0009897">
    <property type="term" value="C:external side of plasma membrane"/>
    <property type="evidence" value="ECO:0007669"/>
    <property type="project" value="TreeGrafter"/>
</dbReference>
<keyword evidence="7" id="KW-0675">Receptor</keyword>
<dbReference type="RefSeq" id="XP_031439365.1">
    <property type="nucleotide sequence ID" value="XM_031583505.2"/>
</dbReference>
<dbReference type="GO" id="GO:0006879">
    <property type="term" value="P:intracellular iron ion homeostasis"/>
    <property type="evidence" value="ECO:0007669"/>
    <property type="project" value="TreeGrafter"/>
</dbReference>
<dbReference type="Proteomes" id="UP000515152">
    <property type="component" value="Chromosome 17"/>
</dbReference>
<evidence type="ECO:0000259" key="4">
    <source>
        <dbReference type="Pfam" id="PF02225"/>
    </source>
</evidence>
<dbReference type="GeneID" id="105894720"/>
<dbReference type="KEGG" id="char:105894720"/>
<dbReference type="InterPro" id="IPR046450">
    <property type="entry name" value="PA_dom_sf"/>
</dbReference>
<sequence length="788" mass="86418">MAVAINQARTSISKMFNGEPRSYTRFNLAQNNDVDSSQVEMKLSSDVEDEVGNPEDGHAPITYTQSPLQNYKKVCYLALGTLVIFILGYLVGYVSHRKPDAAAESCPSVAPVITSPEEEGQDEGPKVAYLPGLSWSDISTLLEQKLSPDAFSTKLLSEFSLPRDQTHEAGSDGDNHLANKVLAVFKDLNMQSWNDEHHVKLPRPSSDNPSKVLFGTEEIGAPKGFLAYSEVGSKTGRVVYGNYGLRDDLSACIDKKVDLNGSVLLLRAGRISFADKVANAAKHGVVAVLIYPDPSDYDFQSSTELYGHVHLGSGDPYTPGFPSFENTQFPPSRSSGLPSVVAQTITGSMALKIFQKMGGDSAPPNFQGKLSGLSTYKLGSANDTVTVTVNSVLTETAIHNVFGVIKGNEESDRYVVIGAQRDSWGPGVARSTVGTTVLVELARAVSEMIRNDHVSLRRSLVFASWSAGEYGNVGATEWQEGYLASLNMKAFTYINLDGVVTGRQKFKATASPLLYDLLQKTLKQVKNPLSTGKSLYDQHAGSDWEASVLESMKMNDAAYPFLALSGIPSISFRFCKDEGEYLYSGTDLDSLDHLRYATGSKVGELAVAAAQVAGQMALRLVHDHLLPLDVERYGKEIRKQVVEVNSRVSRLKQTADLDQDLSEALSVKWLNSAYGDYGRAYRNLQTTIENSDLEDKEMCRIINDRIIKVEHNLLSPYVTVREVPFRHIFFGSGEHTMQALLDHLSALQQKAPESNADLFRNQFALATWTIQSCANDLDGPVWEMNNEI</sequence>
<dbReference type="InterPro" id="IPR003137">
    <property type="entry name" value="PA_domain"/>
</dbReference>
<dbReference type="FunFam" id="1.20.930.40:FF:000002">
    <property type="entry name" value="Transferrin receptor protein 1"/>
    <property type="match status" value="1"/>
</dbReference>
<dbReference type="Gene3D" id="1.20.930.40">
    <property type="entry name" value="Transferrin receptor-like, dimerisation domain"/>
    <property type="match status" value="1"/>
</dbReference>
<reference evidence="7" key="1">
    <citation type="submission" date="2025-08" db="UniProtKB">
        <authorList>
            <consortium name="RefSeq"/>
        </authorList>
    </citation>
    <scope>IDENTIFICATION</scope>
</reference>
<comment type="subcellular location">
    <subcellularLocation>
        <location evidence="1">Cell membrane</location>
        <topology evidence="1">Single-pass type II membrane protein</topology>
    </subcellularLocation>
</comment>
<dbReference type="CDD" id="cd09848">
    <property type="entry name" value="M28_TfR"/>
    <property type="match status" value="1"/>
</dbReference>
<dbReference type="Gene3D" id="3.50.30.30">
    <property type="match status" value="1"/>
</dbReference>
<protein>
    <submittedName>
        <fullName evidence="7">Transferrin receptor 1b</fullName>
    </submittedName>
</protein>
<feature type="domain" description="PA" evidence="4">
    <location>
        <begin position="235"/>
        <end position="300"/>
    </location>
</feature>
<feature type="domain" description="Peptidase M28" evidence="5">
    <location>
        <begin position="400"/>
        <end position="608"/>
    </location>
</feature>
<dbReference type="SUPFAM" id="SSF53187">
    <property type="entry name" value="Zn-dependent exopeptidases"/>
    <property type="match status" value="1"/>
</dbReference>
<evidence type="ECO:0000256" key="3">
    <source>
        <dbReference type="SAM" id="Phobius"/>
    </source>
</evidence>
<evidence type="ECO:0000259" key="5">
    <source>
        <dbReference type="Pfam" id="PF04389"/>
    </source>
</evidence>
<dbReference type="Pfam" id="PF02225">
    <property type="entry name" value="PA"/>
    <property type="match status" value="1"/>
</dbReference>